<dbReference type="Gene3D" id="3.40.50.2300">
    <property type="match status" value="2"/>
</dbReference>
<dbReference type="CDD" id="cd16922">
    <property type="entry name" value="HATPase_EvgS-ArcB-TorS-like"/>
    <property type="match status" value="1"/>
</dbReference>
<keyword evidence="21" id="KW-0175">Coiled coil</keyword>
<evidence type="ECO:0000256" key="18">
    <source>
        <dbReference type="PROSITE-ProRule" id="PRU00110"/>
    </source>
</evidence>
<evidence type="ECO:0000256" key="3">
    <source>
        <dbReference type="ARBA" id="ARBA00006402"/>
    </source>
</evidence>
<dbReference type="SMART" id="SM00388">
    <property type="entry name" value="HisKA"/>
    <property type="match status" value="1"/>
</dbReference>
<feature type="transmembrane region" description="Helical" evidence="20">
    <location>
        <begin position="141"/>
        <end position="166"/>
    </location>
</feature>
<evidence type="ECO:0000256" key="9">
    <source>
        <dbReference type="ARBA" id="ARBA00022741"/>
    </source>
</evidence>
<evidence type="ECO:0000259" key="24">
    <source>
        <dbReference type="PROSITE" id="PS50110"/>
    </source>
</evidence>
<evidence type="ECO:0000256" key="2">
    <source>
        <dbReference type="ARBA" id="ARBA00004651"/>
    </source>
</evidence>
<evidence type="ECO:0000256" key="15">
    <source>
        <dbReference type="ARBA" id="ARBA00064003"/>
    </source>
</evidence>
<dbReference type="InterPro" id="IPR036097">
    <property type="entry name" value="HisK_dim/P_sf"/>
</dbReference>
<evidence type="ECO:0000256" key="6">
    <source>
        <dbReference type="ARBA" id="ARBA00022553"/>
    </source>
</evidence>
<dbReference type="Pfam" id="PF00072">
    <property type="entry name" value="Response_reg"/>
    <property type="match status" value="2"/>
</dbReference>
<feature type="domain" description="PAC" evidence="26">
    <location>
        <begin position="332"/>
        <end position="382"/>
    </location>
</feature>
<dbReference type="Pfam" id="PF03707">
    <property type="entry name" value="MHYT"/>
    <property type="match status" value="4"/>
</dbReference>
<dbReference type="GO" id="GO:0005886">
    <property type="term" value="C:plasma membrane"/>
    <property type="evidence" value="ECO:0007669"/>
    <property type="project" value="UniProtKB-SubCell"/>
</dbReference>
<evidence type="ECO:0000256" key="22">
    <source>
        <dbReference type="SAM" id="MobiDB-lite"/>
    </source>
</evidence>
<evidence type="ECO:0000256" key="17">
    <source>
        <dbReference type="ARBA" id="ARBA00074306"/>
    </source>
</evidence>
<evidence type="ECO:0000256" key="4">
    <source>
        <dbReference type="ARBA" id="ARBA00012438"/>
    </source>
</evidence>
<feature type="modified residue" description="4-aspartylphosphate" evidence="19">
    <location>
        <position position="972"/>
    </location>
</feature>
<feature type="domain" description="HPt" evidence="27">
    <location>
        <begin position="1076"/>
        <end position="1169"/>
    </location>
</feature>
<dbReference type="PROSITE" id="PS50113">
    <property type="entry name" value="PAC"/>
    <property type="match status" value="2"/>
</dbReference>
<keyword evidence="11" id="KW-0067">ATP-binding</keyword>
<dbReference type="SMART" id="SM00086">
    <property type="entry name" value="PAC"/>
    <property type="match status" value="2"/>
</dbReference>
<keyword evidence="14 20" id="KW-0472">Membrane</keyword>
<dbReference type="Proteomes" id="UP000501452">
    <property type="component" value="Chromosome"/>
</dbReference>
<dbReference type="FunFam" id="3.30.565.10:FF:000010">
    <property type="entry name" value="Sensor histidine kinase RcsC"/>
    <property type="match status" value="1"/>
</dbReference>
<evidence type="ECO:0000256" key="7">
    <source>
        <dbReference type="ARBA" id="ARBA00022679"/>
    </source>
</evidence>
<dbReference type="Gene3D" id="3.30.565.10">
    <property type="entry name" value="Histidine kinase-like ATPase, C-terminal domain"/>
    <property type="match status" value="1"/>
</dbReference>
<feature type="domain" description="Histidine kinase" evidence="23">
    <location>
        <begin position="529"/>
        <end position="750"/>
    </location>
</feature>
<feature type="region of interest" description="Disordered" evidence="22">
    <location>
        <begin position="1040"/>
        <end position="1059"/>
    </location>
</feature>
<feature type="coiled-coil region" evidence="21">
    <location>
        <begin position="247"/>
        <end position="274"/>
    </location>
</feature>
<dbReference type="KEGG" id="rub:GBA63_06390"/>
<dbReference type="InterPro" id="IPR036641">
    <property type="entry name" value="HPT_dom_sf"/>
</dbReference>
<feature type="domain" description="MHYT" evidence="28">
    <location>
        <begin position="12"/>
        <end position="206"/>
    </location>
</feature>
<evidence type="ECO:0000256" key="13">
    <source>
        <dbReference type="ARBA" id="ARBA00023012"/>
    </source>
</evidence>
<dbReference type="Pfam" id="PF00512">
    <property type="entry name" value="HisKA"/>
    <property type="match status" value="1"/>
</dbReference>
<evidence type="ECO:0000256" key="11">
    <source>
        <dbReference type="ARBA" id="ARBA00022840"/>
    </source>
</evidence>
<dbReference type="EMBL" id="CP045119">
    <property type="protein sequence ID" value="QIN82318.1"/>
    <property type="molecule type" value="Genomic_DNA"/>
</dbReference>
<evidence type="ECO:0000259" key="28">
    <source>
        <dbReference type="PROSITE" id="PS50924"/>
    </source>
</evidence>
<dbReference type="InterPro" id="IPR004358">
    <property type="entry name" value="Sig_transdc_His_kin-like_C"/>
</dbReference>
<dbReference type="Gene3D" id="1.10.287.130">
    <property type="match status" value="1"/>
</dbReference>
<evidence type="ECO:0000259" key="23">
    <source>
        <dbReference type="PROSITE" id="PS50109"/>
    </source>
</evidence>
<dbReference type="SMART" id="SM00448">
    <property type="entry name" value="REC"/>
    <property type="match status" value="2"/>
</dbReference>
<keyword evidence="7" id="KW-0808">Transferase</keyword>
<comment type="catalytic activity">
    <reaction evidence="1">
        <text>ATP + protein L-histidine = ADP + protein N-phospho-L-histidine.</text>
        <dbReference type="EC" id="2.7.13.3"/>
    </reaction>
</comment>
<dbReference type="CDD" id="cd00088">
    <property type="entry name" value="HPT"/>
    <property type="match status" value="1"/>
</dbReference>
<feature type="transmembrane region" description="Helical" evidence="20">
    <location>
        <begin position="84"/>
        <end position="103"/>
    </location>
</feature>
<dbReference type="AlphaFoldDB" id="A0A6G8Q7A8"/>
<dbReference type="Pfam" id="PF13426">
    <property type="entry name" value="PAS_9"/>
    <property type="match status" value="2"/>
</dbReference>
<feature type="transmembrane region" description="Helical" evidence="20">
    <location>
        <begin position="48"/>
        <end position="72"/>
    </location>
</feature>
<dbReference type="PROSITE" id="PS50109">
    <property type="entry name" value="HIS_KIN"/>
    <property type="match status" value="1"/>
</dbReference>
<dbReference type="InterPro" id="IPR011006">
    <property type="entry name" value="CheY-like_superfamily"/>
</dbReference>
<dbReference type="PROSITE" id="PS50112">
    <property type="entry name" value="PAS"/>
    <property type="match status" value="2"/>
</dbReference>
<evidence type="ECO:0000259" key="27">
    <source>
        <dbReference type="PROSITE" id="PS50894"/>
    </source>
</evidence>
<dbReference type="SUPFAM" id="SSF52172">
    <property type="entry name" value="CheY-like"/>
    <property type="match status" value="2"/>
</dbReference>
<evidence type="ECO:0000256" key="12">
    <source>
        <dbReference type="ARBA" id="ARBA00022989"/>
    </source>
</evidence>
<keyword evidence="9" id="KW-0547">Nucleotide-binding</keyword>
<keyword evidence="10" id="KW-0418">Kinase</keyword>
<dbReference type="SUPFAM" id="SSF55874">
    <property type="entry name" value="ATPase domain of HSP90 chaperone/DNA topoisomerase II/histidine kinase"/>
    <property type="match status" value="1"/>
</dbReference>
<keyword evidence="13" id="KW-0902">Two-component regulatory system</keyword>
<dbReference type="InterPro" id="IPR036890">
    <property type="entry name" value="HATPase_C_sf"/>
</dbReference>
<dbReference type="CDD" id="cd00082">
    <property type="entry name" value="HisKA"/>
    <property type="match status" value="1"/>
</dbReference>
<feature type="modified residue" description="Phosphohistidine" evidence="18">
    <location>
        <position position="1115"/>
    </location>
</feature>
<feature type="transmembrane region" description="Helical" evidence="20">
    <location>
        <begin position="178"/>
        <end position="200"/>
    </location>
</feature>
<dbReference type="InterPro" id="IPR008207">
    <property type="entry name" value="Sig_transdc_His_kin_Hpt_dom"/>
</dbReference>
<feature type="domain" description="PAC" evidence="26">
    <location>
        <begin position="461"/>
        <end position="511"/>
    </location>
</feature>
<dbReference type="CDD" id="cd17546">
    <property type="entry name" value="REC_hyHK_CKI1_RcsC-like"/>
    <property type="match status" value="2"/>
</dbReference>
<comment type="subunit">
    <text evidence="15">At low DSF concentrations, interacts with RpfF.</text>
</comment>
<feature type="domain" description="Response regulatory" evidence="24">
    <location>
        <begin position="923"/>
        <end position="1040"/>
    </location>
</feature>
<keyword evidence="6 19" id="KW-0597">Phosphoprotein</keyword>
<dbReference type="InterPro" id="IPR035965">
    <property type="entry name" value="PAS-like_dom_sf"/>
</dbReference>
<dbReference type="NCBIfam" id="TIGR00229">
    <property type="entry name" value="sensory_box"/>
    <property type="match status" value="2"/>
</dbReference>
<evidence type="ECO:0000313" key="29">
    <source>
        <dbReference type="EMBL" id="QIN82318.1"/>
    </source>
</evidence>
<evidence type="ECO:0000256" key="16">
    <source>
        <dbReference type="ARBA" id="ARBA00068150"/>
    </source>
</evidence>
<feature type="domain" description="PAS" evidence="25">
    <location>
        <begin position="279"/>
        <end position="333"/>
    </location>
</feature>
<evidence type="ECO:0000256" key="20">
    <source>
        <dbReference type="PROSITE-ProRule" id="PRU00244"/>
    </source>
</evidence>
<dbReference type="Gene3D" id="3.30.450.20">
    <property type="entry name" value="PAS domain"/>
    <property type="match status" value="2"/>
</dbReference>
<dbReference type="Pfam" id="PF01627">
    <property type="entry name" value="Hpt"/>
    <property type="match status" value="1"/>
</dbReference>
<evidence type="ECO:0000256" key="21">
    <source>
        <dbReference type="SAM" id="Coils"/>
    </source>
</evidence>
<evidence type="ECO:0000313" key="30">
    <source>
        <dbReference type="Proteomes" id="UP000501452"/>
    </source>
</evidence>
<accession>A0A6G8Q7A8</accession>
<feature type="domain" description="Response regulatory" evidence="24">
    <location>
        <begin position="772"/>
        <end position="893"/>
    </location>
</feature>
<keyword evidence="5" id="KW-1003">Cell membrane</keyword>
<dbReference type="Pfam" id="PF02518">
    <property type="entry name" value="HATPase_c"/>
    <property type="match status" value="1"/>
</dbReference>
<dbReference type="PANTHER" id="PTHR45339:SF1">
    <property type="entry name" value="HYBRID SIGNAL TRANSDUCTION HISTIDINE KINASE J"/>
    <property type="match status" value="1"/>
</dbReference>
<dbReference type="InterPro" id="IPR001789">
    <property type="entry name" value="Sig_transdc_resp-reg_receiver"/>
</dbReference>
<dbReference type="SMART" id="SM00387">
    <property type="entry name" value="HATPase_c"/>
    <property type="match status" value="1"/>
</dbReference>
<dbReference type="SUPFAM" id="SSF47384">
    <property type="entry name" value="Homodimeric domain of signal transducing histidine kinase"/>
    <property type="match status" value="1"/>
</dbReference>
<feature type="transmembrane region" description="Helical" evidence="20">
    <location>
        <begin position="110"/>
        <end position="129"/>
    </location>
</feature>
<feature type="modified residue" description="4-aspartylphosphate" evidence="19">
    <location>
        <position position="826"/>
    </location>
</feature>
<dbReference type="InterPro" id="IPR005467">
    <property type="entry name" value="His_kinase_dom"/>
</dbReference>
<keyword evidence="8 20" id="KW-0812">Transmembrane</keyword>
<evidence type="ECO:0000259" key="26">
    <source>
        <dbReference type="PROSITE" id="PS50113"/>
    </source>
</evidence>
<dbReference type="GO" id="GO:0005524">
    <property type="term" value="F:ATP binding"/>
    <property type="evidence" value="ECO:0007669"/>
    <property type="project" value="UniProtKB-KW"/>
</dbReference>
<comment type="similarity">
    <text evidence="3">In the N-terminal section; belongs to the phytochrome family.</text>
</comment>
<dbReference type="InterPro" id="IPR000700">
    <property type="entry name" value="PAS-assoc_C"/>
</dbReference>
<dbReference type="CDD" id="cd00130">
    <property type="entry name" value="PAS"/>
    <property type="match status" value="2"/>
</dbReference>
<evidence type="ECO:0000256" key="14">
    <source>
        <dbReference type="ARBA" id="ARBA00023136"/>
    </source>
</evidence>
<evidence type="ECO:0000256" key="1">
    <source>
        <dbReference type="ARBA" id="ARBA00000085"/>
    </source>
</evidence>
<dbReference type="FunFam" id="1.10.287.130:FF:000002">
    <property type="entry name" value="Two-component osmosensing histidine kinase"/>
    <property type="match status" value="1"/>
</dbReference>
<dbReference type="SUPFAM" id="SSF55785">
    <property type="entry name" value="PYP-like sensor domain (PAS domain)"/>
    <property type="match status" value="2"/>
</dbReference>
<dbReference type="Gene3D" id="1.20.120.160">
    <property type="entry name" value="HPT domain"/>
    <property type="match status" value="1"/>
</dbReference>
<keyword evidence="12 20" id="KW-1133">Transmembrane helix</keyword>
<feature type="domain" description="PAS" evidence="25">
    <location>
        <begin position="383"/>
        <end position="453"/>
    </location>
</feature>
<dbReference type="PROSITE" id="PS50894">
    <property type="entry name" value="HPT"/>
    <property type="match status" value="1"/>
</dbReference>
<dbReference type="PROSITE" id="PS50110">
    <property type="entry name" value="RESPONSE_REGULATORY"/>
    <property type="match status" value="2"/>
</dbReference>
<dbReference type="SMART" id="SM00091">
    <property type="entry name" value="PAS"/>
    <property type="match status" value="2"/>
</dbReference>
<sequence length="1173" mass="126564">MNNHEMLAHVGWDPWLVALSYVVAVFASYAALDLAGRVATSGGRTRKLWLAGGALAMGAGIWSMHFTGMLAFKMGMSVTYHVPTTLLSVVVAVAASGLALLVVARGLSGWLPLLVAGPVMGVGIAGMHYTGMAAMRMAATVGYDLALVALSVAIAVVASVAALYLSFRLNREGGRGALALKGVGALVMGAAIVGMHYVGMWAVDFTPTRAAGVSSDLDRFALGVGIGLATLIVLGLVLLASFVDRRFSAQADDLRESEEALRESEERASALSDAAFEGIVIVEDGRVLVANRAFVEMFGYEPGEVVGMAATDFVAPESRGLVAARIREESEEPYEVTVSRKDGTPFEAQVRARPSVYKNRPVRITAITDVTERKRAEEALLKSEARNRAVVETAQDAIITMTSDGRVRSFNPAAQRTFGYDANEVVGQPLSVLMPARFRGSHEAGFRRYLGGGEAHVVGMGPVALAGLRKNGEEFPLELSIGEMREDGDILFTGIIRDTTERKRYEEELEVARDAAEEASRAKSDFLANMSHEIRTPMNGIIGMTELLLDTGLDEEQREYAKTVATSAENLLVIINDILDFSKIEAGKVSLEELDFDLRATVEDVVGMLAGRAQEKGLEMINFVEYDVPTNLTGDPFRLRQVLTNLLGNAIKFTEEGEVVVRTSLVEETPKGATVRISVQDTGIGMTEEQRGRLFQSFSQADASTTRRYGGTGLGLAISKRLVELMGGEIGVQSEPGAGSTFHFSLPLGKQDDSSAPAPGVGFEPRELRGLRVLIVDDNATNRRILEKQTASWGMESCSVDGGPAALEELRVAASRGRHYDLALLDMQMPGMDGVQLARRVRATPDLPAPRLVMLTSIGQRGDGEEARRAGIEAYLTKPVKQSELRGAILAVMDLARDADGAAERPLVTRHTLRENAAFSRSRVLLAEDNPINRKVATLMLENLGYRVDVVPDGCRAVEAVSKGEYAAVLMDVQMPELDGYEATAAIRNLQGEKRRTPIIAMTANAMAGDREKALSAGMDDYVSKPVKTEDLDAVLERWTRPPAERGESPPPEPDGRSVLDDAVLENLRSLQEEGDPDLLTELVEVFEEDTPPRLATLREALEREDAGTVERAAHTLKGSSGNLGATRMSETARLLEEAGRDSDLSTAPALLDRLETDFEEARAEFSTLLLKG</sequence>
<protein>
    <recommendedName>
        <fullName evidence="17">Circadian input-output histidine kinase CikA</fullName>
        <ecNumber evidence="4">2.7.13.3</ecNumber>
    </recommendedName>
    <alternativeName>
        <fullName evidence="16">Sensory/regulatory protein RpfC</fullName>
    </alternativeName>
</protein>
<gene>
    <name evidence="29" type="ORF">GBA63_06390</name>
</gene>
<keyword evidence="30" id="KW-1185">Reference proteome</keyword>
<name>A0A6G8Q7A8_9ACTN</name>
<dbReference type="GO" id="GO:0000155">
    <property type="term" value="F:phosphorelay sensor kinase activity"/>
    <property type="evidence" value="ECO:0007669"/>
    <property type="project" value="InterPro"/>
</dbReference>
<dbReference type="InterPro" id="IPR005330">
    <property type="entry name" value="MHYT_dom"/>
</dbReference>
<dbReference type="RefSeq" id="WP_166174539.1">
    <property type="nucleotide sequence ID" value="NZ_CP045119.1"/>
</dbReference>
<dbReference type="PANTHER" id="PTHR45339">
    <property type="entry name" value="HYBRID SIGNAL TRANSDUCTION HISTIDINE KINASE J"/>
    <property type="match status" value="1"/>
</dbReference>
<reference evidence="29 30" key="1">
    <citation type="submission" date="2019-10" db="EMBL/GenBank/DDBJ databases">
        <title>Rubrobacter sp nov SCSIO 52090 isolated from a deep-sea sediment in the South China Sea.</title>
        <authorList>
            <person name="Chen R.W."/>
        </authorList>
    </citation>
    <scope>NUCLEOTIDE SEQUENCE [LARGE SCALE GENOMIC DNA]</scope>
    <source>
        <strain evidence="29 30">SCSIO 52909</strain>
    </source>
</reference>
<feature type="transmembrane region" description="Helical" evidence="20">
    <location>
        <begin position="220"/>
        <end position="243"/>
    </location>
</feature>
<feature type="transmembrane region" description="Helical" evidence="20">
    <location>
        <begin position="15"/>
        <end position="36"/>
    </location>
</feature>
<evidence type="ECO:0000256" key="19">
    <source>
        <dbReference type="PROSITE-ProRule" id="PRU00169"/>
    </source>
</evidence>
<organism evidence="29 30">
    <name type="scientific">Rubrobacter tropicus</name>
    <dbReference type="NCBI Taxonomy" id="2653851"/>
    <lineage>
        <taxon>Bacteria</taxon>
        <taxon>Bacillati</taxon>
        <taxon>Actinomycetota</taxon>
        <taxon>Rubrobacteria</taxon>
        <taxon>Rubrobacterales</taxon>
        <taxon>Rubrobacteraceae</taxon>
        <taxon>Rubrobacter</taxon>
    </lineage>
</organism>
<dbReference type="InterPro" id="IPR001610">
    <property type="entry name" value="PAC"/>
</dbReference>
<dbReference type="PRINTS" id="PR00344">
    <property type="entry name" value="BCTRLSENSOR"/>
</dbReference>
<comment type="subcellular location">
    <subcellularLocation>
        <location evidence="2">Cell membrane</location>
        <topology evidence="2">Multi-pass membrane protein</topology>
    </subcellularLocation>
</comment>
<evidence type="ECO:0000259" key="25">
    <source>
        <dbReference type="PROSITE" id="PS50112"/>
    </source>
</evidence>
<dbReference type="SMART" id="SM00073">
    <property type="entry name" value="HPT"/>
    <property type="match status" value="1"/>
</dbReference>
<proteinExistence type="inferred from homology"/>
<evidence type="ECO:0000256" key="10">
    <source>
        <dbReference type="ARBA" id="ARBA00022777"/>
    </source>
</evidence>
<dbReference type="InterPro" id="IPR003661">
    <property type="entry name" value="HisK_dim/P_dom"/>
</dbReference>
<dbReference type="SUPFAM" id="SSF47226">
    <property type="entry name" value="Histidine-containing phosphotransfer domain, HPT domain"/>
    <property type="match status" value="1"/>
</dbReference>
<dbReference type="InterPro" id="IPR000014">
    <property type="entry name" value="PAS"/>
</dbReference>
<dbReference type="PROSITE" id="PS50924">
    <property type="entry name" value="MHYT"/>
    <property type="match status" value="1"/>
</dbReference>
<evidence type="ECO:0000256" key="5">
    <source>
        <dbReference type="ARBA" id="ARBA00022475"/>
    </source>
</evidence>
<dbReference type="InterPro" id="IPR003594">
    <property type="entry name" value="HATPase_dom"/>
</dbReference>
<evidence type="ECO:0000256" key="8">
    <source>
        <dbReference type="ARBA" id="ARBA00022692"/>
    </source>
</evidence>
<dbReference type="EC" id="2.7.13.3" evidence="4"/>